<accession>A0A8B6F492</accession>
<sequence length="168" mass="19362">MNPSIGQEYLKTWFSVTMDTDPVNYRRKDETFPAPKPIPERKASKSGKKERRQACSRPCKEHSFLTDVADVRAMEQGLLQLLEDFHSGKLQAFGGGSTFQQMDMIREQQECLARLHFELDIHQDLQRGNDEKARISANSKLSRLIDQLHSISSSIQKLHKTDYSPQKR</sequence>
<comment type="caution">
    <text evidence="2">The sequence shown here is derived from an EMBL/GenBank/DDBJ whole genome shotgun (WGS) entry which is preliminary data.</text>
</comment>
<evidence type="ECO:0008006" key="4">
    <source>
        <dbReference type="Google" id="ProtNLM"/>
    </source>
</evidence>
<dbReference type="PANTHER" id="PTHR13400:SF4">
    <property type="entry name" value="COILED-COIL DOMAIN-CONTAINING PROTEIN 28A-LIKE PROTEIN"/>
    <property type="match status" value="1"/>
</dbReference>
<dbReference type="PANTHER" id="PTHR13400">
    <property type="entry name" value="CHEMOKINE C-C MOTIF RECEPTOR 1"/>
    <property type="match status" value="1"/>
</dbReference>
<keyword evidence="3" id="KW-1185">Reference proteome</keyword>
<dbReference type="InterPro" id="IPR025271">
    <property type="entry name" value="CCDC28"/>
</dbReference>
<name>A0A8B6F492_MYTGA</name>
<proteinExistence type="predicted"/>
<dbReference type="Pfam" id="PF13270">
    <property type="entry name" value="CCDC28"/>
    <property type="match status" value="1"/>
</dbReference>
<evidence type="ECO:0000313" key="3">
    <source>
        <dbReference type="Proteomes" id="UP000596742"/>
    </source>
</evidence>
<evidence type="ECO:0000256" key="1">
    <source>
        <dbReference type="SAM" id="MobiDB-lite"/>
    </source>
</evidence>
<organism evidence="2 3">
    <name type="scientific">Mytilus galloprovincialis</name>
    <name type="common">Mediterranean mussel</name>
    <dbReference type="NCBI Taxonomy" id="29158"/>
    <lineage>
        <taxon>Eukaryota</taxon>
        <taxon>Metazoa</taxon>
        <taxon>Spiralia</taxon>
        <taxon>Lophotrochozoa</taxon>
        <taxon>Mollusca</taxon>
        <taxon>Bivalvia</taxon>
        <taxon>Autobranchia</taxon>
        <taxon>Pteriomorphia</taxon>
        <taxon>Mytilida</taxon>
        <taxon>Mytiloidea</taxon>
        <taxon>Mytilidae</taxon>
        <taxon>Mytilinae</taxon>
        <taxon>Mytilus</taxon>
    </lineage>
</organism>
<dbReference type="EMBL" id="UYJE01006204">
    <property type="protein sequence ID" value="VDI43960.1"/>
    <property type="molecule type" value="Genomic_DNA"/>
</dbReference>
<protein>
    <recommendedName>
        <fullName evidence="4">Coiled-coil domain-containing protein 28B</fullName>
    </recommendedName>
</protein>
<gene>
    <name evidence="2" type="ORF">MGAL_10B033262</name>
</gene>
<feature type="region of interest" description="Disordered" evidence="1">
    <location>
        <begin position="24"/>
        <end position="55"/>
    </location>
</feature>
<dbReference type="Proteomes" id="UP000596742">
    <property type="component" value="Unassembled WGS sequence"/>
</dbReference>
<dbReference type="OrthoDB" id="9977011at2759"/>
<reference evidence="2" key="1">
    <citation type="submission" date="2018-11" db="EMBL/GenBank/DDBJ databases">
        <authorList>
            <person name="Alioto T."/>
            <person name="Alioto T."/>
        </authorList>
    </citation>
    <scope>NUCLEOTIDE SEQUENCE</scope>
</reference>
<dbReference type="AlphaFoldDB" id="A0A8B6F492"/>
<evidence type="ECO:0000313" key="2">
    <source>
        <dbReference type="EMBL" id="VDI43960.1"/>
    </source>
</evidence>